<accession>A0A0E9TMF3</accession>
<dbReference type="AlphaFoldDB" id="A0A0E9TMF3"/>
<dbReference type="EMBL" id="GBXM01053920">
    <property type="protein sequence ID" value="JAH54657.1"/>
    <property type="molecule type" value="Transcribed_RNA"/>
</dbReference>
<organism evidence="1">
    <name type="scientific">Anguilla anguilla</name>
    <name type="common">European freshwater eel</name>
    <name type="synonym">Muraena anguilla</name>
    <dbReference type="NCBI Taxonomy" id="7936"/>
    <lineage>
        <taxon>Eukaryota</taxon>
        <taxon>Metazoa</taxon>
        <taxon>Chordata</taxon>
        <taxon>Craniata</taxon>
        <taxon>Vertebrata</taxon>
        <taxon>Euteleostomi</taxon>
        <taxon>Actinopterygii</taxon>
        <taxon>Neopterygii</taxon>
        <taxon>Teleostei</taxon>
        <taxon>Anguilliformes</taxon>
        <taxon>Anguillidae</taxon>
        <taxon>Anguilla</taxon>
    </lineage>
</organism>
<reference evidence="1" key="2">
    <citation type="journal article" date="2015" name="Fish Shellfish Immunol.">
        <title>Early steps in the European eel (Anguilla anguilla)-Vibrio vulnificus interaction in the gills: Role of the RtxA13 toxin.</title>
        <authorList>
            <person name="Callol A."/>
            <person name="Pajuelo D."/>
            <person name="Ebbesson L."/>
            <person name="Teles M."/>
            <person name="MacKenzie S."/>
            <person name="Amaro C."/>
        </authorList>
    </citation>
    <scope>NUCLEOTIDE SEQUENCE</scope>
</reference>
<sequence>MRIVIGISAPNVFSQGRGVNSACITNCPAGI</sequence>
<reference evidence="1" key="1">
    <citation type="submission" date="2014-11" db="EMBL/GenBank/DDBJ databases">
        <authorList>
            <person name="Amaro Gonzalez C."/>
        </authorList>
    </citation>
    <scope>NUCLEOTIDE SEQUENCE</scope>
</reference>
<proteinExistence type="predicted"/>
<protein>
    <submittedName>
        <fullName evidence="1">Uncharacterized protein</fullName>
    </submittedName>
</protein>
<name>A0A0E9TMF3_ANGAN</name>
<evidence type="ECO:0000313" key="1">
    <source>
        <dbReference type="EMBL" id="JAH54657.1"/>
    </source>
</evidence>